<evidence type="ECO:0000256" key="2">
    <source>
        <dbReference type="SAM" id="SignalP"/>
    </source>
</evidence>
<dbReference type="Proteomes" id="UP000564385">
    <property type="component" value="Unassembled WGS sequence"/>
</dbReference>
<keyword evidence="1" id="KW-0378">Hydrolase</keyword>
<sequence length="342" mass="37657">MSHVPNSTTRQKVMCRLRAKTLFLLCSAATASLAVASTRSIPRRIATSDQVLVKSLPGFTNETANVNGIHLHYVTGGSGSPIILLPGWPETWWAYHKVMPELSKTHRVISIDLRGMGASDKPVAGYDKKTMAEDISGLITQLGYSDTYVVGHDIGAMVAFSLAENHPKQVRKLMMLDTSHPSPAYASLPLLPLGDTFGDRADDVHPYFWWFAFHQVKGLPEQLLEGRAGLEQDWFFHYMLKSDAAVDTTDRAVYAAAYSSRDAIRASDAWYQAFNKDIADFSGYGDLPMPVLGVAGPAFSRLKALLDTKAPGSTTVRIEGTGHFIPEEKPIELLGYCRTFFE</sequence>
<accession>A0A852V4S8</accession>
<dbReference type="InterPro" id="IPR000073">
    <property type="entry name" value="AB_hydrolase_1"/>
</dbReference>
<evidence type="ECO:0000313" key="5">
    <source>
        <dbReference type="Proteomes" id="UP000564385"/>
    </source>
</evidence>
<reference evidence="4 5" key="1">
    <citation type="submission" date="2020-07" db="EMBL/GenBank/DDBJ databases">
        <title>Genomic Encyclopedia of Type Strains, Phase IV (KMG-V): Genome sequencing to study the core and pangenomes of soil and plant-associated prokaryotes.</title>
        <authorList>
            <person name="Whitman W."/>
        </authorList>
    </citation>
    <scope>NUCLEOTIDE SEQUENCE [LARGE SCALE GENOMIC DNA]</scope>
    <source>
        <strain evidence="4 5">M8UP22</strain>
    </source>
</reference>
<dbReference type="InterPro" id="IPR000639">
    <property type="entry name" value="Epox_hydrolase-like"/>
</dbReference>
<gene>
    <name evidence="4" type="ORF">HDF08_000030</name>
</gene>
<dbReference type="Gene3D" id="3.40.50.1820">
    <property type="entry name" value="alpha/beta hydrolase"/>
    <property type="match status" value="1"/>
</dbReference>
<evidence type="ECO:0000256" key="1">
    <source>
        <dbReference type="ARBA" id="ARBA00022801"/>
    </source>
</evidence>
<dbReference type="AlphaFoldDB" id="A0A852V4S8"/>
<dbReference type="EMBL" id="JACCCU010000001">
    <property type="protein sequence ID" value="NYF87963.1"/>
    <property type="molecule type" value="Genomic_DNA"/>
</dbReference>
<dbReference type="GO" id="GO:0016787">
    <property type="term" value="F:hydrolase activity"/>
    <property type="evidence" value="ECO:0007669"/>
    <property type="project" value="UniProtKB-KW"/>
</dbReference>
<name>A0A852V4S8_9BACT</name>
<feature type="signal peptide" evidence="2">
    <location>
        <begin position="1"/>
        <end position="36"/>
    </location>
</feature>
<evidence type="ECO:0000259" key="3">
    <source>
        <dbReference type="Pfam" id="PF00561"/>
    </source>
</evidence>
<dbReference type="SUPFAM" id="SSF53474">
    <property type="entry name" value="alpha/beta-Hydrolases"/>
    <property type="match status" value="1"/>
</dbReference>
<organism evidence="4 5">
    <name type="scientific">Tunturiibacter lichenicola</name>
    <dbReference type="NCBI Taxonomy" id="2051959"/>
    <lineage>
        <taxon>Bacteria</taxon>
        <taxon>Pseudomonadati</taxon>
        <taxon>Acidobacteriota</taxon>
        <taxon>Terriglobia</taxon>
        <taxon>Terriglobales</taxon>
        <taxon>Acidobacteriaceae</taxon>
        <taxon>Tunturiibacter</taxon>
    </lineage>
</organism>
<feature type="domain" description="AB hydrolase-1" evidence="3">
    <location>
        <begin position="81"/>
        <end position="186"/>
    </location>
</feature>
<dbReference type="PRINTS" id="PR00412">
    <property type="entry name" value="EPOXHYDRLASE"/>
</dbReference>
<dbReference type="PANTHER" id="PTHR43329">
    <property type="entry name" value="EPOXIDE HYDROLASE"/>
    <property type="match status" value="1"/>
</dbReference>
<keyword evidence="2" id="KW-0732">Signal</keyword>
<protein>
    <submittedName>
        <fullName evidence="4">Pimeloyl-ACP methyl ester carboxylesterase</fullName>
    </submittedName>
</protein>
<dbReference type="PRINTS" id="PR00111">
    <property type="entry name" value="ABHYDROLASE"/>
</dbReference>
<evidence type="ECO:0000313" key="4">
    <source>
        <dbReference type="EMBL" id="NYF87963.1"/>
    </source>
</evidence>
<feature type="chain" id="PRO_5032754112" evidence="2">
    <location>
        <begin position="37"/>
        <end position="342"/>
    </location>
</feature>
<dbReference type="InterPro" id="IPR029058">
    <property type="entry name" value="AB_hydrolase_fold"/>
</dbReference>
<comment type="caution">
    <text evidence="4">The sequence shown here is derived from an EMBL/GenBank/DDBJ whole genome shotgun (WGS) entry which is preliminary data.</text>
</comment>
<dbReference type="Pfam" id="PF00561">
    <property type="entry name" value="Abhydrolase_1"/>
    <property type="match status" value="1"/>
</dbReference>
<proteinExistence type="predicted"/>